<reference evidence="2 3" key="1">
    <citation type="journal article" date="2019" name="Commun. Biol.">
        <title>The bagworm genome reveals a unique fibroin gene that provides high tensile strength.</title>
        <authorList>
            <person name="Kono N."/>
            <person name="Nakamura H."/>
            <person name="Ohtoshi R."/>
            <person name="Tomita M."/>
            <person name="Numata K."/>
            <person name="Arakawa K."/>
        </authorList>
    </citation>
    <scope>NUCLEOTIDE SEQUENCE [LARGE SCALE GENOMIC DNA]</scope>
</reference>
<proteinExistence type="predicted"/>
<evidence type="ECO:0000313" key="3">
    <source>
        <dbReference type="Proteomes" id="UP000299102"/>
    </source>
</evidence>
<dbReference type="AlphaFoldDB" id="A0A4C1TP10"/>
<organism evidence="2 3">
    <name type="scientific">Eumeta variegata</name>
    <name type="common">Bagworm moth</name>
    <name type="synonym">Eumeta japonica</name>
    <dbReference type="NCBI Taxonomy" id="151549"/>
    <lineage>
        <taxon>Eukaryota</taxon>
        <taxon>Metazoa</taxon>
        <taxon>Ecdysozoa</taxon>
        <taxon>Arthropoda</taxon>
        <taxon>Hexapoda</taxon>
        <taxon>Insecta</taxon>
        <taxon>Pterygota</taxon>
        <taxon>Neoptera</taxon>
        <taxon>Endopterygota</taxon>
        <taxon>Lepidoptera</taxon>
        <taxon>Glossata</taxon>
        <taxon>Ditrysia</taxon>
        <taxon>Tineoidea</taxon>
        <taxon>Psychidae</taxon>
        <taxon>Oiketicinae</taxon>
        <taxon>Eumeta</taxon>
    </lineage>
</organism>
<feature type="region of interest" description="Disordered" evidence="1">
    <location>
        <begin position="58"/>
        <end position="79"/>
    </location>
</feature>
<name>A0A4C1TP10_EUMVA</name>
<accession>A0A4C1TP10</accession>
<evidence type="ECO:0000313" key="2">
    <source>
        <dbReference type="EMBL" id="GBP15713.1"/>
    </source>
</evidence>
<sequence>MRAAIAPCQRFIALYTAEVYHRPTNYLLEIERLRALHARAVRVGRWLGTAVTGEVTTSRTDSLTRSASHVRHSPVTSAHTSHHAHNYALKVVIKRSHQCVAGVLRGNKMSNGRYQPEEEIGLIEGDRSSGPPELFTYCTKANNGSCYSTSICGEYGVSTVEPAHLCAAAELDRTSTWLSYRQLLLISLKKNQYIVLKVSFIILQEYVRNKSQLTDYDQPLAKITD</sequence>
<protein>
    <submittedName>
        <fullName evidence="2">Uncharacterized protein</fullName>
    </submittedName>
</protein>
<dbReference type="Proteomes" id="UP000299102">
    <property type="component" value="Unassembled WGS sequence"/>
</dbReference>
<keyword evidence="3" id="KW-1185">Reference proteome</keyword>
<evidence type="ECO:0000256" key="1">
    <source>
        <dbReference type="SAM" id="MobiDB-lite"/>
    </source>
</evidence>
<feature type="compositionally biased region" description="Polar residues" evidence="1">
    <location>
        <begin position="58"/>
        <end position="67"/>
    </location>
</feature>
<comment type="caution">
    <text evidence="2">The sequence shown here is derived from an EMBL/GenBank/DDBJ whole genome shotgun (WGS) entry which is preliminary data.</text>
</comment>
<dbReference type="EMBL" id="BGZK01000074">
    <property type="protein sequence ID" value="GBP15713.1"/>
    <property type="molecule type" value="Genomic_DNA"/>
</dbReference>
<gene>
    <name evidence="2" type="ORF">EVAR_93906_1</name>
</gene>